<comment type="caution">
    <text evidence="1">The sequence shown here is derived from an EMBL/GenBank/DDBJ whole genome shotgun (WGS) entry which is preliminary data.</text>
</comment>
<feature type="non-terminal residue" evidence="1">
    <location>
        <position position="258"/>
    </location>
</feature>
<sequence length="258" mass="28174">MPEALKQYIGPQKTPSITSTAVMTDQHTQSPKADSSASSPQTPIYEEMTTKHDNDRIGALRTRISTTSLSSESTNHNKITGHSSQPQLDQIKTQQHPYHHQQQQQQQQQKQQQQQQRTASAKSSTKSMRTYTGTVSSREQSRLQHIQQARQMLSGRGSESPVSAGSMVTPVSPNMPASVSQPQLEYVKNASPSASDAMPNSPQSAKARMYGVEGAASTNNSESLVSRSAEGEKGQWLQRQSSFGSTHSLHGNRSPDLS</sequence>
<proteinExistence type="predicted"/>
<gene>
    <name evidence="1" type="ORF">FBU59_000837</name>
</gene>
<organism evidence="1 2">
    <name type="scientific">Linderina macrospora</name>
    <dbReference type="NCBI Taxonomy" id="4868"/>
    <lineage>
        <taxon>Eukaryota</taxon>
        <taxon>Fungi</taxon>
        <taxon>Fungi incertae sedis</taxon>
        <taxon>Zoopagomycota</taxon>
        <taxon>Kickxellomycotina</taxon>
        <taxon>Kickxellomycetes</taxon>
        <taxon>Kickxellales</taxon>
        <taxon>Kickxellaceae</taxon>
        <taxon>Linderina</taxon>
    </lineage>
</organism>
<keyword evidence="2" id="KW-1185">Reference proteome</keyword>
<reference evidence="1" key="1">
    <citation type="submission" date="2022-07" db="EMBL/GenBank/DDBJ databases">
        <title>Phylogenomic reconstructions and comparative analyses of Kickxellomycotina fungi.</title>
        <authorList>
            <person name="Reynolds N.K."/>
            <person name="Stajich J.E."/>
            <person name="Barry K."/>
            <person name="Grigoriev I.V."/>
            <person name="Crous P."/>
            <person name="Smith M.E."/>
        </authorList>
    </citation>
    <scope>NUCLEOTIDE SEQUENCE</scope>
    <source>
        <strain evidence="1">NRRL 5244</strain>
    </source>
</reference>
<dbReference type="Proteomes" id="UP001150603">
    <property type="component" value="Unassembled WGS sequence"/>
</dbReference>
<accession>A0ACC1JFQ2</accession>
<evidence type="ECO:0000313" key="2">
    <source>
        <dbReference type="Proteomes" id="UP001150603"/>
    </source>
</evidence>
<protein>
    <submittedName>
        <fullName evidence="1">Uncharacterized protein</fullName>
    </submittedName>
</protein>
<name>A0ACC1JFQ2_9FUNG</name>
<dbReference type="EMBL" id="JANBPW010000285">
    <property type="protein sequence ID" value="KAJ1950100.1"/>
    <property type="molecule type" value="Genomic_DNA"/>
</dbReference>
<evidence type="ECO:0000313" key="1">
    <source>
        <dbReference type="EMBL" id="KAJ1950100.1"/>
    </source>
</evidence>